<sequence>MPDFGPPADPAQPSFDPTGQPGYAAPGAQQPAQGNQDYWEANAAQQPPQGVFDQAPKKKGILGKVGSIVVALLVAFGAYTAFQNFASDAALEPGNCLVISGESNDDVDHKLVDCDDADTYSYYVASVSKGDSSAGTCEGVEYESTVTKRGSTRTKSISCLIPQFTEGKCYTGVDESIADYVVADCTGADYRITKVADDAAASCEAPAEPWSFSIPARTYCIEILG</sequence>
<dbReference type="KEGG" id="tdf:H9L22_03040"/>
<evidence type="ECO:0000313" key="4">
    <source>
        <dbReference type="Proteomes" id="UP000516117"/>
    </source>
</evidence>
<keyword evidence="2" id="KW-1133">Transmembrane helix</keyword>
<feature type="compositionally biased region" description="Pro residues" evidence="1">
    <location>
        <begin position="1"/>
        <end position="10"/>
    </location>
</feature>
<evidence type="ECO:0000256" key="1">
    <source>
        <dbReference type="SAM" id="MobiDB-lite"/>
    </source>
</evidence>
<keyword evidence="4" id="KW-1185">Reference proteome</keyword>
<evidence type="ECO:0000313" key="3">
    <source>
        <dbReference type="EMBL" id="QNP56435.1"/>
    </source>
</evidence>
<organism evidence="3 4">
    <name type="scientific">Tessaracoccus defluvii</name>
    <dbReference type="NCBI Taxonomy" id="1285901"/>
    <lineage>
        <taxon>Bacteria</taxon>
        <taxon>Bacillati</taxon>
        <taxon>Actinomycetota</taxon>
        <taxon>Actinomycetes</taxon>
        <taxon>Propionibacteriales</taxon>
        <taxon>Propionibacteriaceae</taxon>
        <taxon>Tessaracoccus</taxon>
    </lineage>
</organism>
<dbReference type="RefSeq" id="WP_187721544.1">
    <property type="nucleotide sequence ID" value="NZ_CP060789.1"/>
</dbReference>
<proteinExistence type="predicted"/>
<name>A0A7H0H7B9_9ACTN</name>
<feature type="region of interest" description="Disordered" evidence="1">
    <location>
        <begin position="1"/>
        <end position="39"/>
    </location>
</feature>
<accession>A0A7H0H7B9</accession>
<feature type="transmembrane region" description="Helical" evidence="2">
    <location>
        <begin position="61"/>
        <end position="82"/>
    </location>
</feature>
<reference evidence="3 4" key="1">
    <citation type="submission" date="2020-08" db="EMBL/GenBank/DDBJ databases">
        <title>Genome sequence of Tessaracoccus defluvii JCM 17540T.</title>
        <authorList>
            <person name="Hyun D.-W."/>
            <person name="Bae J.-W."/>
        </authorList>
    </citation>
    <scope>NUCLEOTIDE SEQUENCE [LARGE SCALE GENOMIC DNA]</scope>
    <source>
        <strain evidence="3 4">JCM 17540</strain>
    </source>
</reference>
<dbReference type="AlphaFoldDB" id="A0A7H0H7B9"/>
<keyword evidence="2" id="KW-0472">Membrane</keyword>
<dbReference type="Proteomes" id="UP000516117">
    <property type="component" value="Chromosome"/>
</dbReference>
<keyword evidence="2" id="KW-0812">Transmembrane</keyword>
<protein>
    <submittedName>
        <fullName evidence="3">Uncharacterized protein</fullName>
    </submittedName>
</protein>
<evidence type="ECO:0000256" key="2">
    <source>
        <dbReference type="SAM" id="Phobius"/>
    </source>
</evidence>
<dbReference type="EMBL" id="CP060789">
    <property type="protein sequence ID" value="QNP56435.1"/>
    <property type="molecule type" value="Genomic_DNA"/>
</dbReference>
<feature type="compositionally biased region" description="Low complexity" evidence="1">
    <location>
        <begin position="17"/>
        <end position="34"/>
    </location>
</feature>
<gene>
    <name evidence="3" type="ORF">H9L22_03040</name>
</gene>